<dbReference type="STRING" id="29845.A0A1V6S6D2"/>
<protein>
    <submittedName>
        <fullName evidence="7">Uncharacterized protein</fullName>
    </submittedName>
</protein>
<dbReference type="Pfam" id="PF12796">
    <property type="entry name" value="Ank_2"/>
    <property type="match status" value="5"/>
</dbReference>
<dbReference type="PROSITE" id="PS50297">
    <property type="entry name" value="ANK_REP_REGION"/>
    <property type="match status" value="13"/>
</dbReference>
<proteinExistence type="predicted"/>
<comment type="caution">
    <text evidence="7">The sequence shown here is derived from an EMBL/GenBank/DDBJ whole genome shotgun (WGS) entry which is preliminary data.</text>
</comment>
<feature type="region of interest" description="Disordered" evidence="4">
    <location>
        <begin position="9"/>
        <end position="45"/>
    </location>
</feature>
<feature type="repeat" description="ANK" evidence="3">
    <location>
        <begin position="1172"/>
        <end position="1204"/>
    </location>
</feature>
<feature type="repeat" description="ANK" evidence="3">
    <location>
        <begin position="974"/>
        <end position="1006"/>
    </location>
</feature>
<dbReference type="PRINTS" id="PR01415">
    <property type="entry name" value="ANKYRIN"/>
</dbReference>
<feature type="repeat" description="ANK" evidence="3">
    <location>
        <begin position="1106"/>
        <end position="1138"/>
    </location>
</feature>
<dbReference type="InterPro" id="IPR031359">
    <property type="entry name" value="NACHT_N"/>
</dbReference>
<name>A0A1V6S6D2_9EURO</name>
<evidence type="ECO:0000256" key="1">
    <source>
        <dbReference type="ARBA" id="ARBA00022737"/>
    </source>
</evidence>
<dbReference type="PANTHER" id="PTHR23206">
    <property type="entry name" value="MASK PROTEIN"/>
    <property type="match status" value="1"/>
</dbReference>
<feature type="repeat" description="ANK" evidence="3">
    <location>
        <begin position="1139"/>
        <end position="1171"/>
    </location>
</feature>
<dbReference type="SUPFAM" id="SSF48403">
    <property type="entry name" value="Ankyrin repeat"/>
    <property type="match status" value="2"/>
</dbReference>
<feature type="repeat" description="ANK" evidence="3">
    <location>
        <begin position="1073"/>
        <end position="1105"/>
    </location>
</feature>
<dbReference type="PROSITE" id="PS50088">
    <property type="entry name" value="ANK_REPEAT"/>
    <property type="match status" value="14"/>
</dbReference>
<evidence type="ECO:0000256" key="2">
    <source>
        <dbReference type="ARBA" id="ARBA00023043"/>
    </source>
</evidence>
<evidence type="ECO:0000313" key="7">
    <source>
        <dbReference type="EMBL" id="OQE09183.1"/>
    </source>
</evidence>
<sequence>MRRLLKFRRREANSGDLQENSAVGSSPPVEPENIATHTTSTPASSLPIQITDSSKIASSSSPITVNVAQLKTEQAVESPSLSAGSSLAPSTSASRDTDIWSCAYKLAENREPELMMDYASHLATLQCNPAIKRDISSSEFVEDILNQLLEVREKKQWQIPLLGNNVIIRRQVEKLTKVLLWSDPVVKLAVSTQPYAALAWSSVSILLPLLTNVATPDEAMLKGFNSISDVQVYWKIFEETYLVSYHRQHYKSLIEPLTKLYSHIIEYQARAICHLSKTQLSRGWQNVAGWNDWAGKAREIEELSKSRSSLISHNNEKEIRERWGRQLREIQESTTILKEIRQVLDASQSQTQRNYEDQAEKDLLQHLASDYEGYKDFNRLRVQGTCEWFFNDDNFCKWRDSPTSGLLWLSAGPGCGKSILSRALIDERRLSLNITTSTVCHFFFGGGHKDRMYGVNALCAILHQLFIRDSSGALIKLALPAHKNYGKALTKNFSELWNILLSCAKSPHAGEIICIFDALDECEKQNRSQLIGKLKEFYCQPQGSSALISKLSFLVTSRPYADIEREFRGFSSAEYLHVDGDNKSLAIRREIDLVIDEHMGQIADNFTPKDQLEISKRLKAMENRTYLWLYVIFQTIKEDPSRHGKRSSIEKLLNNIPLKLSEAYESILRQSECQEETERLLEIITAAARPLTLDEANVALTLALAEEDFTSYATLKDDLWPKNNFKSIVKGLSGLFIGVHDSKLFFIHQTAREFLIGSSGHDRGTWEGRLSLSESSRTISKTCFRFLMLPDFGAPAEGRPSGETIDITQIPTLAQLPPFYCYAADYWLSHFLSQEAMAIDQSLEDARILCNGRQAWVRVAATGWASRRRSLVFREMTDLSLASYLGLKQVVEKILSEEHIDVNIEDKTSGSALSAACFAGQSDVVTLLLNKGANLNSIHRQHGTSLHAALLSGHQSIASILLEKGADVNSKGGDAGTALYIASNLNQPDIVLGLLDRGADINYSHKIHGTALHGACLKGYREIVKILLENGADINSECGDSETSLYVASDLDQLGIAKNLLERGADVNYNKGSDETALIIACKQGHWEVVKLLLENGADFNIKPEYDRSALYMASRDNKPDIVLSLLERGADVNYNDEWNGTALHGVCYAGHTEVVKILLKNGADVNIKGGDLGTALHIASSHHRIDIITILLKSGADINYSYKKHATALHRACRQGHRKVVQVLLENGADINIKGGYFGSALHIASSRNRAGITSDLLKKGADINYNHPKHGTALQIASKQGREKIVAILLANGADSNIRGGDDSSAIQAASLYGHQGVVKLLLESGADVNFLGKGKSTALQMAAREGHPEIVALLLDRGADVTIKGALYGTALDAATEQGHTEIMEMLAKKGAGA</sequence>
<feature type="domain" description="Nephrocystin 3-like N-terminal" evidence="6">
    <location>
        <begin position="384"/>
        <end position="558"/>
    </location>
</feature>
<feature type="repeat" description="ANK" evidence="3">
    <location>
        <begin position="1271"/>
        <end position="1303"/>
    </location>
</feature>
<dbReference type="InterPro" id="IPR056884">
    <property type="entry name" value="NPHP3-like_N"/>
</dbReference>
<keyword evidence="1" id="KW-0677">Repeat</keyword>
<dbReference type="Gene3D" id="3.40.50.300">
    <property type="entry name" value="P-loop containing nucleotide triphosphate hydrolases"/>
    <property type="match status" value="1"/>
</dbReference>
<dbReference type="InterPro" id="IPR027417">
    <property type="entry name" value="P-loop_NTPase"/>
</dbReference>
<keyword evidence="2 3" id="KW-0040">ANK repeat</keyword>
<feature type="compositionally biased region" description="Polar residues" evidence="4">
    <location>
        <begin position="15"/>
        <end position="24"/>
    </location>
</feature>
<organism evidence="7 8">
    <name type="scientific">Penicillium vulpinum</name>
    <dbReference type="NCBI Taxonomy" id="29845"/>
    <lineage>
        <taxon>Eukaryota</taxon>
        <taxon>Fungi</taxon>
        <taxon>Dikarya</taxon>
        <taxon>Ascomycota</taxon>
        <taxon>Pezizomycotina</taxon>
        <taxon>Eurotiomycetes</taxon>
        <taxon>Eurotiomycetidae</taxon>
        <taxon>Eurotiales</taxon>
        <taxon>Aspergillaceae</taxon>
        <taxon>Penicillium</taxon>
    </lineage>
</organism>
<feature type="repeat" description="ANK" evidence="3">
    <location>
        <begin position="908"/>
        <end position="940"/>
    </location>
</feature>
<dbReference type="GO" id="GO:0005737">
    <property type="term" value="C:cytoplasm"/>
    <property type="evidence" value="ECO:0007669"/>
    <property type="project" value="TreeGrafter"/>
</dbReference>
<keyword evidence="8" id="KW-1185">Reference proteome</keyword>
<evidence type="ECO:0000256" key="3">
    <source>
        <dbReference type="PROSITE-ProRule" id="PRU00023"/>
    </source>
</evidence>
<evidence type="ECO:0000259" key="5">
    <source>
        <dbReference type="Pfam" id="PF17100"/>
    </source>
</evidence>
<gene>
    <name evidence="7" type="ORF">PENVUL_c007G02333</name>
</gene>
<feature type="repeat" description="ANK" evidence="3">
    <location>
        <begin position="1337"/>
        <end position="1369"/>
    </location>
</feature>
<feature type="repeat" description="ANK" evidence="3">
    <location>
        <begin position="1205"/>
        <end position="1237"/>
    </location>
</feature>
<feature type="domain" description="NWD NACHT-NTPase N-terminal" evidence="5">
    <location>
        <begin position="98"/>
        <end position="302"/>
    </location>
</feature>
<dbReference type="Pfam" id="PF00023">
    <property type="entry name" value="Ank"/>
    <property type="match status" value="1"/>
</dbReference>
<feature type="repeat" description="ANK" evidence="3">
    <location>
        <begin position="1007"/>
        <end position="1039"/>
    </location>
</feature>
<evidence type="ECO:0000256" key="4">
    <source>
        <dbReference type="SAM" id="MobiDB-lite"/>
    </source>
</evidence>
<dbReference type="InterPro" id="IPR002110">
    <property type="entry name" value="Ankyrin_rpt"/>
</dbReference>
<feature type="compositionally biased region" description="Polar residues" evidence="4">
    <location>
        <begin position="35"/>
        <end position="45"/>
    </location>
</feature>
<dbReference type="Proteomes" id="UP000191518">
    <property type="component" value="Unassembled WGS sequence"/>
</dbReference>
<accession>A0A1V6S6D2</accession>
<feature type="repeat" description="ANK" evidence="3">
    <location>
        <begin position="941"/>
        <end position="973"/>
    </location>
</feature>
<feature type="repeat" description="ANK" evidence="3">
    <location>
        <begin position="1241"/>
        <end position="1270"/>
    </location>
</feature>
<feature type="repeat" description="ANK" evidence="3">
    <location>
        <begin position="1040"/>
        <end position="1072"/>
    </location>
</feature>
<dbReference type="Gene3D" id="1.25.40.20">
    <property type="entry name" value="Ankyrin repeat-containing domain"/>
    <property type="match status" value="3"/>
</dbReference>
<reference evidence="8" key="1">
    <citation type="journal article" date="2017" name="Nat. Microbiol.">
        <title>Global analysis of biosynthetic gene clusters reveals vast potential of secondary metabolite production in Penicillium species.</title>
        <authorList>
            <person name="Nielsen J.C."/>
            <person name="Grijseels S."/>
            <person name="Prigent S."/>
            <person name="Ji B."/>
            <person name="Dainat J."/>
            <person name="Nielsen K.F."/>
            <person name="Frisvad J.C."/>
            <person name="Workman M."/>
            <person name="Nielsen J."/>
        </authorList>
    </citation>
    <scope>NUCLEOTIDE SEQUENCE [LARGE SCALE GENOMIC DNA]</scope>
    <source>
        <strain evidence="8">IBT 29486</strain>
    </source>
</reference>
<dbReference type="EMBL" id="MDYP01000007">
    <property type="protein sequence ID" value="OQE09183.1"/>
    <property type="molecule type" value="Genomic_DNA"/>
</dbReference>
<dbReference type="InterPro" id="IPR051631">
    <property type="entry name" value="Ankyrin-KH/SAM_domain"/>
</dbReference>
<dbReference type="InterPro" id="IPR036770">
    <property type="entry name" value="Ankyrin_rpt-contain_sf"/>
</dbReference>
<dbReference type="SMART" id="SM00248">
    <property type="entry name" value="ANK"/>
    <property type="match status" value="16"/>
</dbReference>
<dbReference type="Pfam" id="PF17100">
    <property type="entry name" value="NACHT_N"/>
    <property type="match status" value="1"/>
</dbReference>
<dbReference type="Pfam" id="PF24883">
    <property type="entry name" value="NPHP3_N"/>
    <property type="match status" value="1"/>
</dbReference>
<evidence type="ECO:0000313" key="8">
    <source>
        <dbReference type="Proteomes" id="UP000191518"/>
    </source>
</evidence>
<evidence type="ECO:0000259" key="6">
    <source>
        <dbReference type="Pfam" id="PF24883"/>
    </source>
</evidence>
<dbReference type="PANTHER" id="PTHR23206:SF7">
    <property type="entry name" value="PROTEIN KINASE DOMAIN-CONTAINING PROTEIN"/>
    <property type="match status" value="1"/>
</dbReference>
<feature type="repeat" description="ANK" evidence="3">
    <location>
        <begin position="1304"/>
        <end position="1336"/>
    </location>
</feature>